<protein>
    <submittedName>
        <fullName evidence="12">Insulinase family protein</fullName>
    </submittedName>
</protein>
<dbReference type="PANTHER" id="PTHR43690">
    <property type="entry name" value="NARDILYSIN"/>
    <property type="match status" value="1"/>
</dbReference>
<organism evidence="12 13">
    <name type="scientific">Heminiphilus faecis</name>
    <dbReference type="NCBI Taxonomy" id="2601703"/>
    <lineage>
        <taxon>Bacteria</taxon>
        <taxon>Pseudomonadati</taxon>
        <taxon>Bacteroidota</taxon>
        <taxon>Bacteroidia</taxon>
        <taxon>Bacteroidales</taxon>
        <taxon>Muribaculaceae</taxon>
        <taxon>Heminiphilus</taxon>
    </lineage>
</organism>
<dbReference type="Gene3D" id="3.30.830.10">
    <property type="entry name" value="Metalloenzyme, LuxS/M16 peptidase-like"/>
    <property type="match status" value="4"/>
</dbReference>
<keyword evidence="5" id="KW-0378">Hydrolase</keyword>
<dbReference type="PANTHER" id="PTHR43690:SF17">
    <property type="entry name" value="PROTEIN YHJJ"/>
    <property type="match status" value="1"/>
</dbReference>
<proteinExistence type="inferred from homology"/>
<evidence type="ECO:0000256" key="2">
    <source>
        <dbReference type="ARBA" id="ARBA00007261"/>
    </source>
</evidence>
<accession>A0ABV4CWD5</accession>
<dbReference type="Pfam" id="PF05193">
    <property type="entry name" value="Peptidase_M16_C"/>
    <property type="match status" value="2"/>
</dbReference>
<dbReference type="InterPro" id="IPR007863">
    <property type="entry name" value="Peptidase_M16_C"/>
</dbReference>
<evidence type="ECO:0000256" key="1">
    <source>
        <dbReference type="ARBA" id="ARBA00001947"/>
    </source>
</evidence>
<comment type="cofactor">
    <cofactor evidence="1">
        <name>Zn(2+)</name>
        <dbReference type="ChEBI" id="CHEBI:29105"/>
    </cofactor>
</comment>
<keyword evidence="9" id="KW-0732">Signal</keyword>
<dbReference type="InterPro" id="IPR011765">
    <property type="entry name" value="Pept_M16_N"/>
</dbReference>
<gene>
    <name evidence="12" type="ORF">AAK873_08780</name>
</gene>
<dbReference type="SUPFAM" id="SSF63411">
    <property type="entry name" value="LuxS/MPP-like metallohydrolase"/>
    <property type="match status" value="4"/>
</dbReference>
<dbReference type="InterPro" id="IPR050626">
    <property type="entry name" value="Peptidase_M16"/>
</dbReference>
<evidence type="ECO:0000259" key="11">
    <source>
        <dbReference type="Pfam" id="PF05193"/>
    </source>
</evidence>
<evidence type="ECO:0000313" key="13">
    <source>
        <dbReference type="Proteomes" id="UP001565200"/>
    </source>
</evidence>
<feature type="domain" description="Peptidase M16 N-terminal" evidence="10">
    <location>
        <begin position="49"/>
        <end position="183"/>
    </location>
</feature>
<evidence type="ECO:0000256" key="4">
    <source>
        <dbReference type="ARBA" id="ARBA00022723"/>
    </source>
</evidence>
<sequence length="936" mass="105491">MNIRLNLFVFVAAYCLLALEASAQMPIPTDKEVRVGRLDNGLSYYLRHNETPKRQADFYLALKSGSMDENDDQQGLAHFLEHMAFNGTRHFPGNSIIEWLEKTGVKFGKNFNAKTGWDRTIYNISNVPLTRKSVQDSCLLILRDWSDGLSLLPEEIDAERQVIQREWRARNTGSQRILEKLLPVMMQGSRYGQRFPIGSMEIIKNITSPELQECYRDWYRPDRQAIIIVGDIDVDSMEIDLKKMFGSIPYLSDNKAMHLDTVPDNKGTIYAIGIDKELPLPQACLYFKVAPIPATMKTDAMYLGMKYMYDVLVIMLNSRLSDLSAKADAPFAASSVTYGNFLVSTKNDALQLCVTAKDKDIRPALSAAFRELIRAQRHGFTDDELQRAKNIFMSSLEKRYNDRGHRNNGEYIVEYLDNFFDNEPIMSVDNERKIIQLLSTQMPIMAFNSVISKLITPDNRVAMVTIPDKEGYYCPSSNDIDAVIKSVEKELVEAYMSDFSDDPLMKTQPLHGQILSENVDTIWHATRMELSNGATVIIKPTDFKSDEILFAAEARGGTSTIDDIYSPSLQFMPVTLQKFGIGNFSNNRLKKHLSGNQVSIEINFLDYIREISGASSVADLSILMQMIHLVFTDLNLDSDEFTSMQESYAALLSNRNSMPDAIFMQHLDSVLYKNPRKQFLTDQIVKSAKREEIIDICRRMTANAADFTFIFVGNIDIDTTRPLIEQYIASLPGNKSNSSADVVIDTTLEISDGVSVDNFLSPMTTPQTWIAATMTGSIPYSLENKQLIKVASAIISRRLLDRIREEMGAAYTVGANGVLSSTGKTNAMISSVFPIKPQFKDDVLDVINDEFRNPDIKIAEEELHQAVTYLTKTIEEARMQNSGWIDAIGGYILSGVNTFHPALNTLSSITISDVENFRQQLINCNNYHVITLSPQE</sequence>
<dbReference type="EMBL" id="JBCLPP010000022">
    <property type="protein sequence ID" value="MEY8245703.1"/>
    <property type="molecule type" value="Genomic_DNA"/>
</dbReference>
<evidence type="ECO:0000256" key="6">
    <source>
        <dbReference type="ARBA" id="ARBA00022833"/>
    </source>
</evidence>
<dbReference type="InterPro" id="IPR001431">
    <property type="entry name" value="Pept_M16_Zn_BS"/>
</dbReference>
<name>A0ABV4CWD5_9BACT</name>
<evidence type="ECO:0000256" key="7">
    <source>
        <dbReference type="ARBA" id="ARBA00023049"/>
    </source>
</evidence>
<evidence type="ECO:0000313" key="12">
    <source>
        <dbReference type="EMBL" id="MEY8245703.1"/>
    </source>
</evidence>
<dbReference type="RefSeq" id="WP_148464252.1">
    <property type="nucleotide sequence ID" value="NZ_JBCLPP010000022.1"/>
</dbReference>
<keyword evidence="7" id="KW-0482">Metalloprotease</keyword>
<feature type="domain" description="Peptidase M16 C-terminal" evidence="11">
    <location>
        <begin position="205"/>
        <end position="391"/>
    </location>
</feature>
<evidence type="ECO:0000256" key="8">
    <source>
        <dbReference type="RuleBase" id="RU004447"/>
    </source>
</evidence>
<feature type="chain" id="PRO_5045965072" evidence="9">
    <location>
        <begin position="24"/>
        <end position="936"/>
    </location>
</feature>
<evidence type="ECO:0000256" key="3">
    <source>
        <dbReference type="ARBA" id="ARBA00022670"/>
    </source>
</evidence>
<keyword evidence="6" id="KW-0862">Zinc</keyword>
<evidence type="ECO:0000256" key="5">
    <source>
        <dbReference type="ARBA" id="ARBA00022801"/>
    </source>
</evidence>
<feature type="domain" description="Peptidase M16 C-terminal" evidence="11">
    <location>
        <begin position="704"/>
        <end position="868"/>
    </location>
</feature>
<comment type="caution">
    <text evidence="12">The sequence shown here is derived from an EMBL/GenBank/DDBJ whole genome shotgun (WGS) entry which is preliminary data.</text>
</comment>
<dbReference type="InterPro" id="IPR011249">
    <property type="entry name" value="Metalloenz_LuxS/M16"/>
</dbReference>
<reference evidence="12 13" key="1">
    <citation type="submission" date="2024-03" db="EMBL/GenBank/DDBJ databases">
        <title>Mouse gut bacterial collection (mGBC) of GemPharmatech.</title>
        <authorList>
            <person name="He Y."/>
            <person name="Dong L."/>
            <person name="Wu D."/>
            <person name="Gao X."/>
            <person name="Lin Z."/>
        </authorList>
    </citation>
    <scope>NUCLEOTIDE SEQUENCE [LARGE SCALE GENOMIC DNA]</scope>
    <source>
        <strain evidence="12 13">54-13</strain>
    </source>
</reference>
<evidence type="ECO:0000256" key="9">
    <source>
        <dbReference type="SAM" id="SignalP"/>
    </source>
</evidence>
<dbReference type="PROSITE" id="PS00143">
    <property type="entry name" value="INSULINASE"/>
    <property type="match status" value="1"/>
</dbReference>
<feature type="signal peptide" evidence="9">
    <location>
        <begin position="1"/>
        <end position="23"/>
    </location>
</feature>
<keyword evidence="3" id="KW-0645">Protease</keyword>
<evidence type="ECO:0000259" key="10">
    <source>
        <dbReference type="Pfam" id="PF00675"/>
    </source>
</evidence>
<comment type="similarity">
    <text evidence="2 8">Belongs to the peptidase M16 family.</text>
</comment>
<keyword evidence="4" id="KW-0479">Metal-binding</keyword>
<dbReference type="Proteomes" id="UP001565200">
    <property type="component" value="Unassembled WGS sequence"/>
</dbReference>
<keyword evidence="13" id="KW-1185">Reference proteome</keyword>
<dbReference type="Pfam" id="PF00675">
    <property type="entry name" value="Peptidase_M16"/>
    <property type="match status" value="1"/>
</dbReference>